<proteinExistence type="predicted"/>
<keyword evidence="2" id="KW-1185">Reference proteome</keyword>
<protein>
    <submittedName>
        <fullName evidence="1">Uncharacterized protein</fullName>
    </submittedName>
</protein>
<evidence type="ECO:0000313" key="2">
    <source>
        <dbReference type="Proteomes" id="UP000558488"/>
    </source>
</evidence>
<dbReference type="EMBL" id="JACAGB010000024">
    <property type="protein sequence ID" value="KAF6304783.1"/>
    <property type="molecule type" value="Genomic_DNA"/>
</dbReference>
<dbReference type="Proteomes" id="UP000558488">
    <property type="component" value="Unassembled WGS sequence"/>
</dbReference>
<name>A0A7J7TW20_PIPKU</name>
<accession>A0A7J7TW20</accession>
<evidence type="ECO:0000313" key="1">
    <source>
        <dbReference type="EMBL" id="KAF6304783.1"/>
    </source>
</evidence>
<comment type="caution">
    <text evidence="1">The sequence shown here is derived from an EMBL/GenBank/DDBJ whole genome shotgun (WGS) entry which is preliminary data.</text>
</comment>
<gene>
    <name evidence="1" type="ORF">mPipKuh1_009237</name>
</gene>
<reference evidence="1 2" key="1">
    <citation type="journal article" date="2020" name="Nature">
        <title>Six reference-quality genomes reveal evolution of bat adaptations.</title>
        <authorList>
            <person name="Jebb D."/>
            <person name="Huang Z."/>
            <person name="Pippel M."/>
            <person name="Hughes G.M."/>
            <person name="Lavrichenko K."/>
            <person name="Devanna P."/>
            <person name="Winkler S."/>
            <person name="Jermiin L.S."/>
            <person name="Skirmuntt E.C."/>
            <person name="Katzourakis A."/>
            <person name="Burkitt-Gray L."/>
            <person name="Ray D.A."/>
            <person name="Sullivan K.A.M."/>
            <person name="Roscito J.G."/>
            <person name="Kirilenko B.M."/>
            <person name="Davalos L.M."/>
            <person name="Corthals A.P."/>
            <person name="Power M.L."/>
            <person name="Jones G."/>
            <person name="Ransome R.D."/>
            <person name="Dechmann D.K.N."/>
            <person name="Locatelli A.G."/>
            <person name="Puechmaille S.J."/>
            <person name="Fedrigo O."/>
            <person name="Jarvis E.D."/>
            <person name="Hiller M."/>
            <person name="Vernes S.C."/>
            <person name="Myers E.W."/>
            <person name="Teeling E.C."/>
        </authorList>
    </citation>
    <scope>NUCLEOTIDE SEQUENCE [LARGE SCALE GENOMIC DNA]</scope>
    <source>
        <strain evidence="1">MPipKuh1</strain>
        <tissue evidence="1">Flight muscle</tissue>
    </source>
</reference>
<organism evidence="1 2">
    <name type="scientific">Pipistrellus kuhlii</name>
    <name type="common">Kuhl's pipistrelle</name>
    <dbReference type="NCBI Taxonomy" id="59472"/>
    <lineage>
        <taxon>Eukaryota</taxon>
        <taxon>Metazoa</taxon>
        <taxon>Chordata</taxon>
        <taxon>Craniata</taxon>
        <taxon>Vertebrata</taxon>
        <taxon>Euteleostomi</taxon>
        <taxon>Mammalia</taxon>
        <taxon>Eutheria</taxon>
        <taxon>Laurasiatheria</taxon>
        <taxon>Chiroptera</taxon>
        <taxon>Yangochiroptera</taxon>
        <taxon>Vespertilionidae</taxon>
        <taxon>Pipistrellus</taxon>
    </lineage>
</organism>
<dbReference type="AlphaFoldDB" id="A0A7J7TW20"/>
<sequence length="159" mass="17148">MRASQAASSQSWHHNKPRLQLRLPSVAVQEALPCPVNADPLTEVQLHSQCSSQDPSLQPTLLSLLWLKLLPLNRIIYNYSSLPRLSSLSSPSPSQSFKTAATPPASLLSPAAALPPSLFSTVTAPMFLLATHSPSISVQCHPSTPSRPLTLTCPWRSGH</sequence>